<accession>A0A9P6XI57</accession>
<dbReference type="PANTHER" id="PTHR47178">
    <property type="entry name" value="MONOOXYGENASE, FAD-BINDING"/>
    <property type="match status" value="1"/>
</dbReference>
<evidence type="ECO:0000256" key="3">
    <source>
        <dbReference type="ARBA" id="ARBA00023002"/>
    </source>
</evidence>
<comment type="caution">
    <text evidence="6">The sequence shown here is derived from an EMBL/GenBank/DDBJ whole genome shotgun (WGS) entry which is preliminary data.</text>
</comment>
<dbReference type="Gene3D" id="3.50.50.60">
    <property type="entry name" value="FAD/NAD(P)-binding domain"/>
    <property type="match status" value="1"/>
</dbReference>
<evidence type="ECO:0000256" key="2">
    <source>
        <dbReference type="ARBA" id="ARBA00022827"/>
    </source>
</evidence>
<dbReference type="EMBL" id="JAANQT010000129">
    <property type="protein sequence ID" value="KAG1314237.1"/>
    <property type="molecule type" value="Genomic_DNA"/>
</dbReference>
<evidence type="ECO:0000256" key="1">
    <source>
        <dbReference type="ARBA" id="ARBA00022630"/>
    </source>
</evidence>
<proteinExistence type="predicted"/>
<evidence type="ECO:0000259" key="5">
    <source>
        <dbReference type="Pfam" id="PF01494"/>
    </source>
</evidence>
<keyword evidence="4" id="KW-0503">Monooxygenase</keyword>
<evidence type="ECO:0000256" key="4">
    <source>
        <dbReference type="ARBA" id="ARBA00023033"/>
    </source>
</evidence>
<feature type="domain" description="FAD-binding" evidence="5">
    <location>
        <begin position="7"/>
        <end position="175"/>
    </location>
</feature>
<gene>
    <name evidence="6" type="ORF">G6F64_001633</name>
</gene>
<dbReference type="InterPro" id="IPR036188">
    <property type="entry name" value="FAD/NAD-bd_sf"/>
</dbReference>
<keyword evidence="7" id="KW-1185">Reference proteome</keyword>
<dbReference type="InterPro" id="IPR002938">
    <property type="entry name" value="FAD-bd"/>
</dbReference>
<protein>
    <recommendedName>
        <fullName evidence="5">FAD-binding domain-containing protein</fullName>
    </recommendedName>
</protein>
<dbReference type="Pfam" id="PF01494">
    <property type="entry name" value="FAD_binding_3"/>
    <property type="match status" value="2"/>
</dbReference>
<dbReference type="Proteomes" id="UP000716291">
    <property type="component" value="Unassembled WGS sequence"/>
</dbReference>
<dbReference type="GO" id="GO:0071949">
    <property type="term" value="F:FAD binding"/>
    <property type="evidence" value="ECO:0007669"/>
    <property type="project" value="InterPro"/>
</dbReference>
<sequence>MTQKTFKVLIAGGGVAGLTLANALRSSGIQFQVFERDEYPEYRNQGWSITCHRALDVLKRHIPQERFASFGHEVSVNNESNEPDVAFTFKDGQTGQDILSFASNGKFVAYRANRNRFRKWLLKDVENDVQWNKKVIRYEEKEDGVKVFFADGTQAEGDLLVATDGSTSPVTQQLLGDRFDSLTCINPIRAYGCTRWVTEEEWSELTRIRTQATIVTGKIANEDGAAFKEFSLFCTLNDIDRSRTEAPFEVFCFFTRYDPDRDFLSATGTNNAEILKVIKSWAAGGLPGSPAHEKLVAGIPDDTPMTEITIRERKPEFDLLVAPNRRVVIAGDAAHPMTMFRGDGANQAVEDIGALVHEIVHAASGTKSLDEAISDYYKEMIPRAQMAVQSSHEAAEIVHTKPDEIYNTFKHVPEQAINHRK</sequence>
<dbReference type="OrthoDB" id="655030at2759"/>
<organism evidence="6 7">
    <name type="scientific">Rhizopus oryzae</name>
    <name type="common">Mucormycosis agent</name>
    <name type="synonym">Rhizopus arrhizus var. delemar</name>
    <dbReference type="NCBI Taxonomy" id="64495"/>
    <lineage>
        <taxon>Eukaryota</taxon>
        <taxon>Fungi</taxon>
        <taxon>Fungi incertae sedis</taxon>
        <taxon>Mucoromycota</taxon>
        <taxon>Mucoromycotina</taxon>
        <taxon>Mucoromycetes</taxon>
        <taxon>Mucorales</taxon>
        <taxon>Mucorineae</taxon>
        <taxon>Rhizopodaceae</taxon>
        <taxon>Rhizopus</taxon>
    </lineage>
</organism>
<dbReference type="PRINTS" id="PR00420">
    <property type="entry name" value="RNGMNOXGNASE"/>
</dbReference>
<keyword evidence="1" id="KW-0285">Flavoprotein</keyword>
<dbReference type="AlphaFoldDB" id="A0A9P6XI57"/>
<reference evidence="6" key="1">
    <citation type="journal article" date="2020" name="Microb. Genom.">
        <title>Genetic diversity of clinical and environmental Mucorales isolates obtained from an investigation of mucormycosis cases among solid organ transplant recipients.</title>
        <authorList>
            <person name="Nguyen M.H."/>
            <person name="Kaul D."/>
            <person name="Muto C."/>
            <person name="Cheng S.J."/>
            <person name="Richter R.A."/>
            <person name="Bruno V.M."/>
            <person name="Liu G."/>
            <person name="Beyhan S."/>
            <person name="Sundermann A.J."/>
            <person name="Mounaud S."/>
            <person name="Pasculle A.W."/>
            <person name="Nierman W.C."/>
            <person name="Driscoll E."/>
            <person name="Cumbie R."/>
            <person name="Clancy C.J."/>
            <person name="Dupont C.L."/>
        </authorList>
    </citation>
    <scope>NUCLEOTIDE SEQUENCE</scope>
    <source>
        <strain evidence="6">GL11</strain>
    </source>
</reference>
<evidence type="ECO:0000313" key="6">
    <source>
        <dbReference type="EMBL" id="KAG1314237.1"/>
    </source>
</evidence>
<name>A0A9P6XI57_RHIOR</name>
<dbReference type="PANTHER" id="PTHR47178:SF6">
    <property type="entry name" value="FAD-BINDING DOMAIN-CONTAINING PROTEIN"/>
    <property type="match status" value="1"/>
</dbReference>
<dbReference type="GO" id="GO:0004497">
    <property type="term" value="F:monooxygenase activity"/>
    <property type="evidence" value="ECO:0007669"/>
    <property type="project" value="UniProtKB-KW"/>
</dbReference>
<keyword evidence="2" id="KW-0274">FAD</keyword>
<evidence type="ECO:0000313" key="7">
    <source>
        <dbReference type="Proteomes" id="UP000716291"/>
    </source>
</evidence>
<keyword evidence="3" id="KW-0560">Oxidoreductase</keyword>
<feature type="domain" description="FAD-binding" evidence="5">
    <location>
        <begin position="326"/>
        <end position="390"/>
    </location>
</feature>
<dbReference type="SUPFAM" id="SSF51905">
    <property type="entry name" value="FAD/NAD(P)-binding domain"/>
    <property type="match status" value="1"/>
</dbReference>